<proteinExistence type="predicted"/>
<sequence>MMFVHARLMKFDRVLLIDRYRPTSRKIRHEKEVQHEDFPEVTHPSTTLAQARLTAEFDGIRCISAWYDRTCQVLRDQWGRRSGLLGSTVKRMMFVHARLMKFDRVLLIGRYRRRHEKYDTKKRCNTRTSREVTHPSTTLAQARLTAEFDGIRCISAWYDRTRQVLRDQWLYGFDRHTRLTCDA</sequence>
<protein>
    <submittedName>
        <fullName evidence="1">Uncharacterized protein</fullName>
    </submittedName>
</protein>
<evidence type="ECO:0000313" key="1">
    <source>
        <dbReference type="EMBL" id="CAJ1935524.1"/>
    </source>
</evidence>
<evidence type="ECO:0000313" key="2">
    <source>
        <dbReference type="Proteomes" id="UP001189624"/>
    </source>
</evidence>
<name>A0AA86S4V3_9FABA</name>
<dbReference type="EMBL" id="OY731400">
    <property type="protein sequence ID" value="CAJ1935524.1"/>
    <property type="molecule type" value="Genomic_DNA"/>
</dbReference>
<reference evidence="1" key="1">
    <citation type="submission" date="2023-10" db="EMBL/GenBank/DDBJ databases">
        <authorList>
            <person name="Domelevo Entfellner J.-B."/>
        </authorList>
    </citation>
    <scope>NUCLEOTIDE SEQUENCE</scope>
</reference>
<gene>
    <name evidence="1" type="ORF">AYBTSS11_LOCUS6953</name>
</gene>
<dbReference type="AlphaFoldDB" id="A0AA86S4V3"/>
<keyword evidence="2" id="KW-1185">Reference proteome</keyword>
<accession>A0AA86S4V3</accession>
<dbReference type="Proteomes" id="UP001189624">
    <property type="component" value="Chromosome 3"/>
</dbReference>
<organism evidence="1 2">
    <name type="scientific">Sphenostylis stenocarpa</name>
    <dbReference type="NCBI Taxonomy" id="92480"/>
    <lineage>
        <taxon>Eukaryota</taxon>
        <taxon>Viridiplantae</taxon>
        <taxon>Streptophyta</taxon>
        <taxon>Embryophyta</taxon>
        <taxon>Tracheophyta</taxon>
        <taxon>Spermatophyta</taxon>
        <taxon>Magnoliopsida</taxon>
        <taxon>eudicotyledons</taxon>
        <taxon>Gunneridae</taxon>
        <taxon>Pentapetalae</taxon>
        <taxon>rosids</taxon>
        <taxon>fabids</taxon>
        <taxon>Fabales</taxon>
        <taxon>Fabaceae</taxon>
        <taxon>Papilionoideae</taxon>
        <taxon>50 kb inversion clade</taxon>
        <taxon>NPAAA clade</taxon>
        <taxon>indigoferoid/millettioid clade</taxon>
        <taxon>Phaseoleae</taxon>
        <taxon>Sphenostylis</taxon>
    </lineage>
</organism>
<dbReference type="Gramene" id="rna-AYBTSS11_LOCUS6953">
    <property type="protein sequence ID" value="CAJ1935524.1"/>
    <property type="gene ID" value="gene-AYBTSS11_LOCUS6953"/>
</dbReference>